<evidence type="ECO:0000313" key="4">
    <source>
        <dbReference type="EMBL" id="GLB47730.1"/>
    </source>
</evidence>
<dbReference type="Pfam" id="PF22827">
    <property type="entry name" value="GldL_N"/>
    <property type="match status" value="1"/>
</dbReference>
<dbReference type="InterPro" id="IPR055087">
    <property type="entry name" value="GldL-like_N"/>
</dbReference>
<reference evidence="4" key="1">
    <citation type="submission" date="2022-07" db="EMBL/GenBank/DDBJ databases">
        <title>Taxonomy of Novel Oxalotrophic and Methylotrophic Bacteria.</title>
        <authorList>
            <person name="Sahin N."/>
            <person name="Tani A."/>
        </authorList>
    </citation>
    <scope>NUCLEOTIDE SEQUENCE</scope>
    <source>
        <strain evidence="4">Y10</strain>
    </source>
</reference>
<organism evidence="4 5">
    <name type="scientific">Neptunitalea lumnitzerae</name>
    <dbReference type="NCBI Taxonomy" id="2965509"/>
    <lineage>
        <taxon>Bacteria</taxon>
        <taxon>Pseudomonadati</taxon>
        <taxon>Bacteroidota</taxon>
        <taxon>Flavobacteriia</taxon>
        <taxon>Flavobacteriales</taxon>
        <taxon>Flavobacteriaceae</taxon>
        <taxon>Neptunitalea</taxon>
    </lineage>
</organism>
<evidence type="ECO:0000256" key="2">
    <source>
        <dbReference type="SAM" id="Phobius"/>
    </source>
</evidence>
<comment type="caution">
    <text evidence="4">The sequence shown here is derived from an EMBL/GenBank/DDBJ whole genome shotgun (WGS) entry which is preliminary data.</text>
</comment>
<dbReference type="Proteomes" id="UP001143543">
    <property type="component" value="Unassembled WGS sequence"/>
</dbReference>
<evidence type="ECO:0000259" key="3">
    <source>
        <dbReference type="Pfam" id="PF22827"/>
    </source>
</evidence>
<dbReference type="EMBL" id="BRVO01000001">
    <property type="protein sequence ID" value="GLB47730.1"/>
    <property type="molecule type" value="Genomic_DNA"/>
</dbReference>
<dbReference type="InterPro" id="IPR019852">
    <property type="entry name" value="Motility-assoc_prot_GldL"/>
</dbReference>
<feature type="transmembrane region" description="Helical" evidence="2">
    <location>
        <begin position="12"/>
        <end position="30"/>
    </location>
</feature>
<evidence type="ECO:0000313" key="5">
    <source>
        <dbReference type="Proteomes" id="UP001143543"/>
    </source>
</evidence>
<keyword evidence="5" id="KW-1185">Reference proteome</keyword>
<keyword evidence="1" id="KW-0175">Coiled coil</keyword>
<keyword evidence="2" id="KW-0812">Transmembrane</keyword>
<gene>
    <name evidence="4" type="primary">gldL</name>
    <name evidence="4" type="ORF">Y10_00980</name>
</gene>
<sequence length="218" mass="23198">MAKSKAGKKIMNMVYGLGASVVIIGALFKITHWEFGPINGTLMLAIGLVTEALIFAIAAFEPVEDELDWTKVYPELAGGQATAKKAKTTEVEAVEAQGALSKKLDDMLKEAKIDAQLMQSLGTSIKNFEGAAKNIAPTVDAVSSTKKYSEEMQTAANQLESLNSLYKVQLESASKQAAINEEVAANAGELKNQMSALTSNLSSLNSVYGGMLSAMNRN</sequence>
<feature type="domain" description="Gliding motility protein GldL-like N-terminal" evidence="3">
    <location>
        <begin position="14"/>
        <end position="78"/>
    </location>
</feature>
<dbReference type="RefSeq" id="WP_281763398.1">
    <property type="nucleotide sequence ID" value="NZ_BRVO01000001.1"/>
</dbReference>
<accession>A0ABQ5MEB7</accession>
<proteinExistence type="predicted"/>
<name>A0ABQ5MEB7_9FLAO</name>
<keyword evidence="2" id="KW-0472">Membrane</keyword>
<dbReference type="NCBIfam" id="TIGR03513">
    <property type="entry name" value="GldL_gliding"/>
    <property type="match status" value="1"/>
</dbReference>
<keyword evidence="2" id="KW-1133">Transmembrane helix</keyword>
<evidence type="ECO:0000256" key="1">
    <source>
        <dbReference type="SAM" id="Coils"/>
    </source>
</evidence>
<protein>
    <submittedName>
        <fullName evidence="4">Gliding motility protein GldL</fullName>
    </submittedName>
</protein>
<feature type="coiled-coil region" evidence="1">
    <location>
        <begin position="145"/>
        <end position="200"/>
    </location>
</feature>